<keyword evidence="11 15" id="KW-1133">Transmembrane helix</keyword>
<accession>A0ABX0VX68</accession>
<evidence type="ECO:0000259" key="16">
    <source>
        <dbReference type="PROSITE" id="PS50109"/>
    </source>
</evidence>
<dbReference type="SMART" id="SM00388">
    <property type="entry name" value="HisKA"/>
    <property type="match status" value="1"/>
</dbReference>
<evidence type="ECO:0000256" key="10">
    <source>
        <dbReference type="ARBA" id="ARBA00022840"/>
    </source>
</evidence>
<organism evidence="17 18">
    <name type="scientific">Marivivens donghaensis</name>
    <dbReference type="NCBI Taxonomy" id="1699413"/>
    <lineage>
        <taxon>Bacteria</taxon>
        <taxon>Pseudomonadati</taxon>
        <taxon>Pseudomonadota</taxon>
        <taxon>Alphaproteobacteria</taxon>
        <taxon>Rhodobacterales</taxon>
        <taxon>Paracoccaceae</taxon>
        <taxon>Marivivens group</taxon>
        <taxon>Marivivens</taxon>
    </lineage>
</organism>
<keyword evidence="6" id="KW-0808">Transferase</keyword>
<sequence length="574" mass="62560">MRYLSVILSLVFIGLVSLGAALVAHQYFQGQELEKARGRLSLYRASVNAELDRFSHLTHILAKDPFVVSSLLNGNTTIVDSRFEDFANQSGLDAIYLINPQGLTIAASNHALPSSFIGEDYSFRPYFQDALDGKQGRFYAIGATTGQPGYFIADPVLATGGRVLGVVVIKINFGALEESWRSSGETVFMANEDGVILLASDRDYLYRTSEPLSASQRNVILFSRQFPNQPLEPLGWSLSGNTAKLSGRDWLHLSASAAPHNWQIHYFMADERSSALAWLTAAAVVIILGSILIAFQIQRTRRIGTALRRSEEEEAKLRLANERLAQEIVDRRTAERRLSRTQNELERASRLAALGRLAASVTHELGQPIAAMRNHVAAAELGPSGPSRLTGSIGSLIDRMEGITRQLKFFARSDADDFAEFDLVTAMDASLALVAPNIETTGTVITFDRPDGPVMIRGSKLRVEQVMTNVLRNAIDAVEDTEQPSVSIRIGSDPSPWFEVQDNGHGLGDATLADLQEPFVTTRESGRGMGLGLAISSSIVKDHEGTMQASNIEDGGALFRVTFPAPNANERGDA</sequence>
<evidence type="ECO:0000256" key="11">
    <source>
        <dbReference type="ARBA" id="ARBA00022989"/>
    </source>
</evidence>
<protein>
    <recommendedName>
        <fullName evidence="3">histidine kinase</fullName>
        <ecNumber evidence="3">2.7.13.3</ecNumber>
    </recommendedName>
</protein>
<dbReference type="Pfam" id="PF02743">
    <property type="entry name" value="dCache_1"/>
    <property type="match status" value="1"/>
</dbReference>
<keyword evidence="12" id="KW-0902">Two-component regulatory system</keyword>
<dbReference type="Gene3D" id="1.10.287.130">
    <property type="match status" value="1"/>
</dbReference>
<evidence type="ECO:0000256" key="4">
    <source>
        <dbReference type="ARBA" id="ARBA00022475"/>
    </source>
</evidence>
<evidence type="ECO:0000313" key="17">
    <source>
        <dbReference type="EMBL" id="NIY72405.1"/>
    </source>
</evidence>
<evidence type="ECO:0000256" key="8">
    <source>
        <dbReference type="ARBA" id="ARBA00022741"/>
    </source>
</evidence>
<dbReference type="PIRSF" id="PIRSF036431">
    <property type="entry name" value="STHK_DctB"/>
    <property type="match status" value="1"/>
</dbReference>
<keyword evidence="18" id="KW-1185">Reference proteome</keyword>
<dbReference type="Proteomes" id="UP000709466">
    <property type="component" value="Unassembled WGS sequence"/>
</dbReference>
<comment type="caution">
    <text evidence="17">The sequence shown here is derived from an EMBL/GenBank/DDBJ whole genome shotgun (WGS) entry which is preliminary data.</text>
</comment>
<dbReference type="InterPro" id="IPR029151">
    <property type="entry name" value="Sensor-like_sf"/>
</dbReference>
<feature type="domain" description="Histidine kinase" evidence="16">
    <location>
        <begin position="360"/>
        <end position="567"/>
    </location>
</feature>
<evidence type="ECO:0000256" key="7">
    <source>
        <dbReference type="ARBA" id="ARBA00022692"/>
    </source>
</evidence>
<feature type="coiled-coil region" evidence="14">
    <location>
        <begin position="307"/>
        <end position="351"/>
    </location>
</feature>
<keyword evidence="5" id="KW-0597">Phosphoprotein</keyword>
<evidence type="ECO:0000313" key="18">
    <source>
        <dbReference type="Proteomes" id="UP000709466"/>
    </source>
</evidence>
<dbReference type="PRINTS" id="PR00344">
    <property type="entry name" value="BCTRLSENSOR"/>
</dbReference>
<dbReference type="InterPro" id="IPR036890">
    <property type="entry name" value="HATPase_C_sf"/>
</dbReference>
<evidence type="ECO:0000256" key="5">
    <source>
        <dbReference type="ARBA" id="ARBA00022553"/>
    </source>
</evidence>
<keyword evidence="7 15" id="KW-0812">Transmembrane</keyword>
<feature type="transmembrane region" description="Helical" evidence="15">
    <location>
        <begin position="275"/>
        <end position="295"/>
    </location>
</feature>
<dbReference type="PANTHER" id="PTHR43065:SF46">
    <property type="entry name" value="C4-DICARBOXYLATE TRANSPORT SENSOR PROTEIN DCTB"/>
    <property type="match status" value="1"/>
</dbReference>
<keyword evidence="4" id="KW-1003">Cell membrane</keyword>
<dbReference type="SUPFAM" id="SSF55874">
    <property type="entry name" value="ATPase domain of HSP90 chaperone/DNA topoisomerase II/histidine kinase"/>
    <property type="match status" value="1"/>
</dbReference>
<dbReference type="Gene3D" id="3.30.565.10">
    <property type="entry name" value="Histidine kinase-like ATPase, C-terminal domain"/>
    <property type="match status" value="1"/>
</dbReference>
<dbReference type="InterPro" id="IPR017055">
    <property type="entry name" value="Sig_transdc_His_kinase_DctB"/>
</dbReference>
<keyword evidence="8" id="KW-0547">Nucleotide-binding</keyword>
<name>A0ABX0VX68_9RHOB</name>
<keyword evidence="13 15" id="KW-0472">Membrane</keyword>
<proteinExistence type="predicted"/>
<comment type="subcellular location">
    <subcellularLocation>
        <location evidence="2">Cell membrane</location>
        <topology evidence="2">Multi-pass membrane protein</topology>
    </subcellularLocation>
</comment>
<dbReference type="EMBL" id="JAATOP010000004">
    <property type="protein sequence ID" value="NIY72405.1"/>
    <property type="molecule type" value="Genomic_DNA"/>
</dbReference>
<dbReference type="InterPro" id="IPR033479">
    <property type="entry name" value="dCache_1"/>
</dbReference>
<dbReference type="PROSITE" id="PS50109">
    <property type="entry name" value="HIS_KIN"/>
    <property type="match status" value="1"/>
</dbReference>
<dbReference type="EC" id="2.7.13.3" evidence="3"/>
<evidence type="ECO:0000256" key="6">
    <source>
        <dbReference type="ARBA" id="ARBA00022679"/>
    </source>
</evidence>
<dbReference type="CDD" id="cd00082">
    <property type="entry name" value="HisKA"/>
    <property type="match status" value="1"/>
</dbReference>
<dbReference type="SMART" id="SM00387">
    <property type="entry name" value="HATPase_c"/>
    <property type="match status" value="1"/>
</dbReference>
<evidence type="ECO:0000256" key="9">
    <source>
        <dbReference type="ARBA" id="ARBA00022777"/>
    </source>
</evidence>
<dbReference type="InterPro" id="IPR005467">
    <property type="entry name" value="His_kinase_dom"/>
</dbReference>
<dbReference type="InterPro" id="IPR036097">
    <property type="entry name" value="HisK_dim/P_sf"/>
</dbReference>
<dbReference type="CDD" id="cd12914">
    <property type="entry name" value="PDC1_DGC_like"/>
    <property type="match status" value="1"/>
</dbReference>
<comment type="catalytic activity">
    <reaction evidence="1">
        <text>ATP + protein L-histidine = ADP + protein N-phospho-L-histidine.</text>
        <dbReference type="EC" id="2.7.13.3"/>
    </reaction>
</comment>
<dbReference type="SUPFAM" id="SSF103190">
    <property type="entry name" value="Sensory domain-like"/>
    <property type="match status" value="1"/>
</dbReference>
<evidence type="ECO:0000256" key="14">
    <source>
        <dbReference type="SAM" id="Coils"/>
    </source>
</evidence>
<dbReference type="InterPro" id="IPR003594">
    <property type="entry name" value="HATPase_dom"/>
</dbReference>
<dbReference type="Gene3D" id="3.30.450.20">
    <property type="entry name" value="PAS domain"/>
    <property type="match status" value="2"/>
</dbReference>
<dbReference type="SUPFAM" id="SSF47384">
    <property type="entry name" value="Homodimeric domain of signal transducing histidine kinase"/>
    <property type="match status" value="1"/>
</dbReference>
<dbReference type="InterPro" id="IPR004358">
    <property type="entry name" value="Sig_transdc_His_kin-like_C"/>
</dbReference>
<evidence type="ECO:0000256" key="1">
    <source>
        <dbReference type="ARBA" id="ARBA00000085"/>
    </source>
</evidence>
<gene>
    <name evidence="17" type="ORF">HCZ30_08135</name>
</gene>
<dbReference type="RefSeq" id="WP_167637783.1">
    <property type="nucleotide sequence ID" value="NZ_JAATOP010000004.1"/>
</dbReference>
<keyword evidence="10" id="KW-0067">ATP-binding</keyword>
<dbReference type="Pfam" id="PF02518">
    <property type="entry name" value="HATPase_c"/>
    <property type="match status" value="1"/>
</dbReference>
<keyword evidence="9 17" id="KW-0418">Kinase</keyword>
<evidence type="ECO:0000256" key="15">
    <source>
        <dbReference type="SAM" id="Phobius"/>
    </source>
</evidence>
<dbReference type="GO" id="GO:0016301">
    <property type="term" value="F:kinase activity"/>
    <property type="evidence" value="ECO:0007669"/>
    <property type="project" value="UniProtKB-KW"/>
</dbReference>
<evidence type="ECO:0000256" key="13">
    <source>
        <dbReference type="ARBA" id="ARBA00023136"/>
    </source>
</evidence>
<reference evidence="17 18" key="1">
    <citation type="submission" date="2020-03" db="EMBL/GenBank/DDBJ databases">
        <title>Bacterial isolates of synthetic phycosphere.</title>
        <authorList>
            <person name="Fu H."/>
            <person name="Moran M.A."/>
        </authorList>
    </citation>
    <scope>NUCLEOTIDE SEQUENCE [LARGE SCALE GENOMIC DNA]</scope>
    <source>
        <strain evidence="17 18">HF1</strain>
    </source>
</reference>
<dbReference type="InterPro" id="IPR003661">
    <property type="entry name" value="HisK_dim/P_dom"/>
</dbReference>
<dbReference type="PANTHER" id="PTHR43065">
    <property type="entry name" value="SENSOR HISTIDINE KINASE"/>
    <property type="match status" value="1"/>
</dbReference>
<evidence type="ECO:0000256" key="3">
    <source>
        <dbReference type="ARBA" id="ARBA00012438"/>
    </source>
</evidence>
<evidence type="ECO:0000256" key="2">
    <source>
        <dbReference type="ARBA" id="ARBA00004651"/>
    </source>
</evidence>
<keyword evidence="14" id="KW-0175">Coiled coil</keyword>
<evidence type="ECO:0000256" key="12">
    <source>
        <dbReference type="ARBA" id="ARBA00023012"/>
    </source>
</evidence>